<reference evidence="9" key="1">
    <citation type="journal article" date="2025" name="Foods">
        <title>Unveiling the Microbial Signatures of Arabica Coffee Cherries: Insights into Ripeness Specific Diversity, Functional Traits, and Implications for Quality and Safety.</title>
        <authorList>
            <consortium name="RefSeq"/>
            <person name="Tenea G.N."/>
            <person name="Cifuentes V."/>
            <person name="Reyes P."/>
            <person name="Cevallos-Vallejos M."/>
        </authorList>
    </citation>
    <scope>NUCLEOTIDE SEQUENCE [LARGE SCALE GENOMIC DNA]</scope>
</reference>
<keyword evidence="7" id="KW-0927">Auxin signaling pathway</keyword>
<comment type="similarity">
    <text evidence="3">Belongs to the BIG GRAIN 1 (BG1) plant protein family.</text>
</comment>
<dbReference type="GO" id="GO:0009734">
    <property type="term" value="P:auxin-activated signaling pathway"/>
    <property type="evidence" value="ECO:0007669"/>
    <property type="project" value="UniProtKB-KW"/>
</dbReference>
<dbReference type="RefSeq" id="XP_027097602.1">
    <property type="nucleotide sequence ID" value="XM_027241801.2"/>
</dbReference>
<comment type="function">
    <text evidence="1">Involved in auxin transport. Regulator of the auxin signaling pathway.</text>
</comment>
<feature type="region of interest" description="Disordered" evidence="8">
    <location>
        <begin position="1"/>
        <end position="22"/>
    </location>
</feature>
<reference evidence="10" key="2">
    <citation type="submission" date="2025-08" db="UniProtKB">
        <authorList>
            <consortium name="RefSeq"/>
        </authorList>
    </citation>
    <scope>IDENTIFICATION</scope>
    <source>
        <tissue evidence="10">Leaves</tissue>
    </source>
</reference>
<organism evidence="9 10">
    <name type="scientific">Coffea arabica</name>
    <name type="common">Arabian coffee</name>
    <dbReference type="NCBI Taxonomy" id="13443"/>
    <lineage>
        <taxon>Eukaryota</taxon>
        <taxon>Viridiplantae</taxon>
        <taxon>Streptophyta</taxon>
        <taxon>Embryophyta</taxon>
        <taxon>Tracheophyta</taxon>
        <taxon>Spermatophyta</taxon>
        <taxon>Magnoliopsida</taxon>
        <taxon>eudicotyledons</taxon>
        <taxon>Gunneridae</taxon>
        <taxon>Pentapetalae</taxon>
        <taxon>asterids</taxon>
        <taxon>lamiids</taxon>
        <taxon>Gentianales</taxon>
        <taxon>Rubiaceae</taxon>
        <taxon>Ixoroideae</taxon>
        <taxon>Gardenieae complex</taxon>
        <taxon>Bertiereae - Coffeeae clade</taxon>
        <taxon>Coffeeae</taxon>
        <taxon>Coffea</taxon>
    </lineage>
</organism>
<evidence type="ECO:0000256" key="4">
    <source>
        <dbReference type="ARBA" id="ARBA00022448"/>
    </source>
</evidence>
<keyword evidence="6" id="KW-0472">Membrane</keyword>
<dbReference type="InterPro" id="IPR039621">
    <property type="entry name" value="BG1-like"/>
</dbReference>
<dbReference type="GeneID" id="113717138"/>
<sequence length="342" mass="38365">MSIVGHPAPDKMLTKSVHRKNDSGELDVFEAAKYFSAANEIYAYENGAAFAQKGVRDHHHHQEKQASKAGRFSLDVPMRNSNSIPSQTTVMEKQMMIKEKKHKQPSSPGGKLANFLNSLFSQTSSRKKKSKSTTTTQSKKDDQDDQSPGWRRKRRSSISHFGSATNSVDSRSLYSTSSSGFRTPPPYAHTPTKTYKDLRSYSDHQQVISFSKQPGNHVKSNNIAVQNGVHAEKKQSQYSMDCAWLDDKYKLVDHNLQSFKNANVGYPQKIEANNWADRYLSEEKGFMKFNDADDGADSDSSSDLFELPNYDLDFYSSGLPVYETTNMDSIKRCAPISSAAAR</sequence>
<evidence type="ECO:0000256" key="3">
    <source>
        <dbReference type="ARBA" id="ARBA00010067"/>
    </source>
</evidence>
<feature type="compositionally biased region" description="Polar residues" evidence="8">
    <location>
        <begin position="158"/>
        <end position="181"/>
    </location>
</feature>
<protein>
    <submittedName>
        <fullName evidence="10">Protein BIG GRAIN 1-like E</fullName>
    </submittedName>
</protein>
<evidence type="ECO:0000256" key="1">
    <source>
        <dbReference type="ARBA" id="ARBA00002281"/>
    </source>
</evidence>
<evidence type="ECO:0000313" key="10">
    <source>
        <dbReference type="RefSeq" id="XP_027097602.1"/>
    </source>
</evidence>
<evidence type="ECO:0000256" key="2">
    <source>
        <dbReference type="ARBA" id="ARBA00004236"/>
    </source>
</evidence>
<evidence type="ECO:0000313" key="9">
    <source>
        <dbReference type="Proteomes" id="UP001652660"/>
    </source>
</evidence>
<feature type="region of interest" description="Disordered" evidence="8">
    <location>
        <begin position="121"/>
        <end position="193"/>
    </location>
</feature>
<keyword evidence="4" id="KW-0813">Transport</keyword>
<gene>
    <name evidence="10" type="primary">LOC113717138</name>
</gene>
<keyword evidence="9" id="KW-1185">Reference proteome</keyword>
<evidence type="ECO:0000256" key="8">
    <source>
        <dbReference type="SAM" id="MobiDB-lite"/>
    </source>
</evidence>
<feature type="compositionally biased region" description="Basic and acidic residues" evidence="8">
    <location>
        <begin position="8"/>
        <end position="22"/>
    </location>
</feature>
<feature type="compositionally biased region" description="Polar residues" evidence="8">
    <location>
        <begin position="79"/>
        <end position="89"/>
    </location>
</feature>
<evidence type="ECO:0000256" key="7">
    <source>
        <dbReference type="ARBA" id="ARBA00023294"/>
    </source>
</evidence>
<comment type="subcellular location">
    <subcellularLocation>
        <location evidence="2">Cell membrane</location>
    </subcellularLocation>
</comment>
<dbReference type="OrthoDB" id="1871242at2759"/>
<name>A0A6P6V6R2_COFAR</name>
<feature type="region of interest" description="Disordered" evidence="8">
    <location>
        <begin position="53"/>
        <end position="89"/>
    </location>
</feature>
<dbReference type="PANTHER" id="PTHR33541">
    <property type="entry name" value="PROTEIN BIG GRAIN 1-LIKE A-RELATED"/>
    <property type="match status" value="1"/>
</dbReference>
<keyword evidence="5" id="KW-1003">Cell membrane</keyword>
<accession>A0A6P6V6R2</accession>
<dbReference type="GO" id="GO:0005886">
    <property type="term" value="C:plasma membrane"/>
    <property type="evidence" value="ECO:0007669"/>
    <property type="project" value="UniProtKB-SubCell"/>
</dbReference>
<dbReference type="PANTHER" id="PTHR33541:SF11">
    <property type="entry name" value="PROTEIN BIG GRAIN 1-LIKE E"/>
    <property type="match status" value="1"/>
</dbReference>
<proteinExistence type="inferred from homology"/>
<evidence type="ECO:0000256" key="5">
    <source>
        <dbReference type="ARBA" id="ARBA00022475"/>
    </source>
</evidence>
<dbReference type="AlphaFoldDB" id="A0A6P6V6R2"/>
<evidence type="ECO:0000256" key="6">
    <source>
        <dbReference type="ARBA" id="ARBA00023136"/>
    </source>
</evidence>
<dbReference type="Proteomes" id="UP001652660">
    <property type="component" value="Chromosome 11c"/>
</dbReference>